<proteinExistence type="predicted"/>
<dbReference type="AlphaFoldDB" id="A0AAW0ENN0"/>
<sequence length="238" mass="25708">MSEFPHTSQAQGPLPATVLSFDDRNDFSGTFAEAVVAPAAGVAEPSTTTTSGKGPTGTEDSNVVHTVPHVRLHSHDFSSGLCSCHESWAVCVDAFLCSYCLAGAQHNFLMNDEEGIHVPVCVGMLCVDVALASLSPWLPSSICFHTCAMRNVIRQRYHLHPLEQQQQQPHSTIDADSDDSDSGKIDGWTSVSDCIAVMLCTSCVIAQHQREILHRGDWCGGVFSNRHSLHAPTTVHTL</sequence>
<gene>
    <name evidence="2" type="ORF">NESM_000402500</name>
</gene>
<reference evidence="2 3" key="1">
    <citation type="journal article" date="2021" name="MBio">
        <title>A New Model Trypanosomatid, Novymonas esmeraldas: Genomic Perception of Its 'Candidatus Pandoraea novymonadis' Endosymbiont.</title>
        <authorList>
            <person name="Zakharova A."/>
            <person name="Saura A."/>
            <person name="Butenko A."/>
            <person name="Podesvova L."/>
            <person name="Warmusova S."/>
            <person name="Kostygov A.Y."/>
            <person name="Nenarokova A."/>
            <person name="Lukes J."/>
            <person name="Opperdoes F.R."/>
            <person name="Yurchenko V."/>
        </authorList>
    </citation>
    <scope>NUCLEOTIDE SEQUENCE [LARGE SCALE GENOMIC DNA]</scope>
    <source>
        <strain evidence="2 3">E262AT.01</strain>
    </source>
</reference>
<evidence type="ECO:0000256" key="1">
    <source>
        <dbReference type="SAM" id="MobiDB-lite"/>
    </source>
</evidence>
<dbReference type="Proteomes" id="UP001430356">
    <property type="component" value="Unassembled WGS sequence"/>
</dbReference>
<evidence type="ECO:0000313" key="3">
    <source>
        <dbReference type="Proteomes" id="UP001430356"/>
    </source>
</evidence>
<feature type="region of interest" description="Disordered" evidence="1">
    <location>
        <begin position="163"/>
        <end position="183"/>
    </location>
</feature>
<dbReference type="EMBL" id="JAECZO010000043">
    <property type="protein sequence ID" value="KAK7194819.1"/>
    <property type="molecule type" value="Genomic_DNA"/>
</dbReference>
<dbReference type="Pfam" id="PF04749">
    <property type="entry name" value="PLAC8"/>
    <property type="match status" value="1"/>
</dbReference>
<organism evidence="2 3">
    <name type="scientific">Novymonas esmeraldas</name>
    <dbReference type="NCBI Taxonomy" id="1808958"/>
    <lineage>
        <taxon>Eukaryota</taxon>
        <taxon>Discoba</taxon>
        <taxon>Euglenozoa</taxon>
        <taxon>Kinetoplastea</taxon>
        <taxon>Metakinetoplastina</taxon>
        <taxon>Trypanosomatida</taxon>
        <taxon>Trypanosomatidae</taxon>
        <taxon>Novymonas</taxon>
    </lineage>
</organism>
<protein>
    <submittedName>
        <fullName evidence="2">PLAC8 family</fullName>
    </submittedName>
</protein>
<accession>A0AAW0ENN0</accession>
<dbReference type="InterPro" id="IPR006461">
    <property type="entry name" value="PLAC_motif_containing"/>
</dbReference>
<keyword evidence="3" id="KW-1185">Reference proteome</keyword>
<name>A0AAW0ENN0_9TRYP</name>
<dbReference type="PANTHER" id="PTHR15907">
    <property type="entry name" value="DUF614 FAMILY PROTEIN-RELATED"/>
    <property type="match status" value="1"/>
</dbReference>
<comment type="caution">
    <text evidence="2">The sequence shown here is derived from an EMBL/GenBank/DDBJ whole genome shotgun (WGS) entry which is preliminary data.</text>
</comment>
<evidence type="ECO:0000313" key="2">
    <source>
        <dbReference type="EMBL" id="KAK7194819.1"/>
    </source>
</evidence>